<evidence type="ECO:0000313" key="2">
    <source>
        <dbReference type="Proteomes" id="UP000696294"/>
    </source>
</evidence>
<reference evidence="1 2" key="1">
    <citation type="submission" date="2020-03" db="EMBL/GenBank/DDBJ databases">
        <title>WGS of actinomycetes isolated from Thailand.</title>
        <authorList>
            <person name="Thawai C."/>
        </authorList>
    </citation>
    <scope>NUCLEOTIDE SEQUENCE [LARGE SCALE GENOMIC DNA]</scope>
    <source>
        <strain evidence="1 2">FMUSA5-5</strain>
    </source>
</reference>
<dbReference type="EMBL" id="JAATEP010000026">
    <property type="protein sequence ID" value="NJP94100.1"/>
    <property type="molecule type" value="Genomic_DNA"/>
</dbReference>
<comment type="caution">
    <text evidence="1">The sequence shown here is derived from an EMBL/GenBank/DDBJ whole genome shotgun (WGS) entry which is preliminary data.</text>
</comment>
<gene>
    <name evidence="1" type="ORF">HCN51_32485</name>
</gene>
<organism evidence="1 2">
    <name type="scientific">Nonomuraea composti</name>
    <dbReference type="NCBI Taxonomy" id="2720023"/>
    <lineage>
        <taxon>Bacteria</taxon>
        <taxon>Bacillati</taxon>
        <taxon>Actinomycetota</taxon>
        <taxon>Actinomycetes</taxon>
        <taxon>Streptosporangiales</taxon>
        <taxon>Streptosporangiaceae</taxon>
        <taxon>Nonomuraea</taxon>
    </lineage>
</organism>
<protein>
    <submittedName>
        <fullName evidence="1">Uncharacterized protein</fullName>
    </submittedName>
</protein>
<evidence type="ECO:0000313" key="1">
    <source>
        <dbReference type="EMBL" id="NJP94100.1"/>
    </source>
</evidence>
<sequence length="193" mass="20730">MSDNASVAATAKVFVSYNKILIKALGEVDYTDPPSYAPNGLVAAHLDAAAIFTGVHTGYVTVTVQTTTSAPRLEGVRKWADVEEVVFPTSIADMRLFGFMGDTPPPDLPSLTPQGPGVYTLRVHASTRPRIGTPETDDPVEEYLVCAWPLALGRDAAIDAAEDLPNLTSANVHAYRERLRSASPGRTHRSPSR</sequence>
<proteinExistence type="predicted"/>
<keyword evidence="2" id="KW-1185">Reference proteome</keyword>
<name>A0ABX1BC18_9ACTN</name>
<accession>A0ABX1BC18</accession>
<dbReference type="Proteomes" id="UP000696294">
    <property type="component" value="Unassembled WGS sequence"/>
</dbReference>
<dbReference type="RefSeq" id="WP_168014706.1">
    <property type="nucleotide sequence ID" value="NZ_JAATEP010000026.1"/>
</dbReference>